<dbReference type="PANTHER" id="PTHR43649">
    <property type="entry name" value="ARABINOSE-BINDING PROTEIN-RELATED"/>
    <property type="match status" value="1"/>
</dbReference>
<accession>A0ABU5R3S3</accession>
<name>A0ABU5R3S3_9PSEU</name>
<dbReference type="Proteomes" id="UP001304298">
    <property type="component" value="Unassembled WGS sequence"/>
</dbReference>
<gene>
    <name evidence="1" type="ORF">VA596_15000</name>
</gene>
<dbReference type="InterPro" id="IPR006059">
    <property type="entry name" value="SBP"/>
</dbReference>
<evidence type="ECO:0000313" key="2">
    <source>
        <dbReference type="Proteomes" id="UP001304298"/>
    </source>
</evidence>
<dbReference type="SUPFAM" id="SSF53850">
    <property type="entry name" value="Periplasmic binding protein-like II"/>
    <property type="match status" value="1"/>
</dbReference>
<dbReference type="RefSeq" id="WP_323327357.1">
    <property type="nucleotide sequence ID" value="NZ_JAYFSI010000002.1"/>
</dbReference>
<protein>
    <submittedName>
        <fullName evidence="1">Extracellular solute-binding protein</fullName>
    </submittedName>
</protein>
<reference evidence="1 2" key="1">
    <citation type="submission" date="2023-12" db="EMBL/GenBank/DDBJ databases">
        <title>Amycolatopsis sp. V23-08.</title>
        <authorList>
            <person name="Somphong A."/>
        </authorList>
    </citation>
    <scope>NUCLEOTIDE SEQUENCE [LARGE SCALE GENOMIC DNA]</scope>
    <source>
        <strain evidence="1 2">V23-08</strain>
    </source>
</reference>
<evidence type="ECO:0000313" key="1">
    <source>
        <dbReference type="EMBL" id="MEA5360853.1"/>
    </source>
</evidence>
<dbReference type="PANTHER" id="PTHR43649:SF12">
    <property type="entry name" value="DIACETYLCHITOBIOSE BINDING PROTEIN DASA"/>
    <property type="match status" value="1"/>
</dbReference>
<dbReference type="PROSITE" id="PS51257">
    <property type="entry name" value="PROKAR_LIPOPROTEIN"/>
    <property type="match status" value="1"/>
</dbReference>
<keyword evidence="2" id="KW-1185">Reference proteome</keyword>
<dbReference type="Gene3D" id="3.40.190.10">
    <property type="entry name" value="Periplasmic binding protein-like II"/>
    <property type="match status" value="1"/>
</dbReference>
<dbReference type="EMBL" id="JAYFSI010000002">
    <property type="protein sequence ID" value="MEA5360853.1"/>
    <property type="molecule type" value="Genomic_DNA"/>
</dbReference>
<sequence length="478" mass="51459">MEEKTDLSRRTFLGMSAGVSALGVLGLAGCGSAPAPAPQVDVQVPKALLDQAAALRGGSAGMLSQKLYSEAANKALDKSLQVFAQATGTTIHNDLVSGDAGDMVAKMDAEVKAGTNRDLAFLSDRRFVGQLHNLGALTDVTDVVNDMKALYGEPATEADNYCVFDGRWFAIPYHFIATGMYLRKDWYQEKGLPLKPYYSWEELRDNALAVSDPAKRRFGWGLTVNRSGDANGFITNVINTYGGAIADNTGTKVKFNSPETVEAVSFIGDIYTNPKYKPMLPPGVGSWTDSSNNENWLAQILGLTLNQFSVYADSKTKKNPVYANTHVFNGASGPALDRPLAYGESNSFVVFKGAKNPDLAKLVAKFMAGGSALLGVAKEAPCLVNPSWDKVWDSDPYYTTGDPAFAALREQTRAQLPVKTRTGYAFPQAPSPGEQAAVAAYVLTDMMQSVIQGTKPADAVATTHTRIVQIFEQQGYKQ</sequence>
<dbReference type="InterPro" id="IPR006311">
    <property type="entry name" value="TAT_signal"/>
</dbReference>
<proteinExistence type="predicted"/>
<dbReference type="Pfam" id="PF01547">
    <property type="entry name" value="SBP_bac_1"/>
    <property type="match status" value="1"/>
</dbReference>
<dbReference type="InterPro" id="IPR050490">
    <property type="entry name" value="Bact_solute-bd_prot1"/>
</dbReference>
<dbReference type="PROSITE" id="PS51318">
    <property type="entry name" value="TAT"/>
    <property type="match status" value="1"/>
</dbReference>
<comment type="caution">
    <text evidence="1">The sequence shown here is derived from an EMBL/GenBank/DDBJ whole genome shotgun (WGS) entry which is preliminary data.</text>
</comment>
<organism evidence="1 2">
    <name type="scientific">Amycolatopsis heterodermiae</name>
    <dbReference type="NCBI Taxonomy" id="3110235"/>
    <lineage>
        <taxon>Bacteria</taxon>
        <taxon>Bacillati</taxon>
        <taxon>Actinomycetota</taxon>
        <taxon>Actinomycetes</taxon>
        <taxon>Pseudonocardiales</taxon>
        <taxon>Pseudonocardiaceae</taxon>
        <taxon>Amycolatopsis</taxon>
    </lineage>
</organism>